<keyword evidence="6" id="KW-1185">Reference proteome</keyword>
<evidence type="ECO:0000256" key="1">
    <source>
        <dbReference type="ARBA" id="ARBA00022729"/>
    </source>
</evidence>
<keyword evidence="4" id="KW-0472">Membrane</keyword>
<keyword evidence="1" id="KW-0732">Signal</keyword>
<comment type="caution">
    <text evidence="5">The sequence shown here is derived from an EMBL/GenBank/DDBJ whole genome shotgun (WGS) entry which is preliminary data.</text>
</comment>
<keyword evidence="4" id="KW-1133">Transmembrane helix</keyword>
<dbReference type="NCBIfam" id="TIGR02232">
    <property type="entry name" value="myxo_disulf_rpt"/>
    <property type="match status" value="4"/>
</dbReference>
<dbReference type="AlphaFoldDB" id="A0A8S1THH6"/>
<dbReference type="Proteomes" id="UP000689195">
    <property type="component" value="Unassembled WGS sequence"/>
</dbReference>
<keyword evidence="3" id="KW-1015">Disulfide bond</keyword>
<sequence>MIAENTYWGITEFQLSINECLNGYNFCNSQEFFNQQLYLRLFNQKVFTVVNNEEGWQSGVETVNQIKECYGFNYIVSPGDNLHKIFDLEQHNLISFQVKLLIFNSESTNIHIYIDDNLVLTTNFIYQQLKLPGYFCDYISFKEINLFQIQHYSKRLKIAIQVELIKKDNSNNLSTYIGIRDFLLFVNKDFDYKCCDYNIIPFDGCFSNNYDCIQGCANCIKGICYDCLIGWEYKESTKSCIPSCGNSIINHYEECDDGNLVANDGCHNCQFSCPKNCLNCQFGKCLKCETQYQIIEGMCLYIRDEFENTNFGEIKVDYNFLIIERQCSQYQLQHIYYNNINPFYHFDCVVYGQLKQQDGNCKVEQFGKCLECYDGYELNFNKKHCIPKCQDGIILSQEICDDGNSIQFDGCYKCQKSCQIECLFCSDNKCYNCQDGWQLQDYQCKQICGDGQLAILSQEQCDNIEDSNCTDCNYQCDHDCLVCDNFQNCEICQPSFQINDGKCIPICGDYIIIPLFEQCDDGNDIPYDGCYQCQYQCSFGCIKCEKNNHCILCDEQQYYILDIQTFQCKQQQDITNSESKQEINNTELLIVQCNQNQEFINNECINLCGNGILNSRFEQCDDGNNNGGDGCSALCFEEDSYLCINQDEVLSICTFVQSPNFELTLLSDIQNQTKILELGFSQQVYLQSEQLFENIIEFIIIPQAQYVLSFNPLTNISNQLNFPKYQILVQFLEPVTEPILQINIQKFSIYNQYDLELNTNSKQIRLGTPFVLSQNTQQKVNQVIKMNDAIVYSTVSISAFLFLTGNYIVFFNLLDLLQSISYIRYMQYKFPPHLSQFLETYTKISLQPILDKLRVDELITKLNGVKILTKKYFKLDVFNECQRMLLFLLFIIINIFCMLSNIFKQSIRLVRTILYKT</sequence>
<evidence type="ECO:0008006" key="7">
    <source>
        <dbReference type="Google" id="ProtNLM"/>
    </source>
</evidence>
<evidence type="ECO:0000256" key="4">
    <source>
        <dbReference type="SAM" id="Phobius"/>
    </source>
</evidence>
<dbReference type="EMBL" id="CAJJDO010000024">
    <property type="protein sequence ID" value="CAD8153601.1"/>
    <property type="molecule type" value="Genomic_DNA"/>
</dbReference>
<keyword evidence="2" id="KW-0677">Repeat</keyword>
<dbReference type="OrthoDB" id="305446at2759"/>
<evidence type="ECO:0000313" key="5">
    <source>
        <dbReference type="EMBL" id="CAD8153601.1"/>
    </source>
</evidence>
<dbReference type="PANTHER" id="PTHR38934:SF6">
    <property type="entry name" value="CHROMOSOME UNDETERMINED SCAFFOLD_176, WHOLE GENOME SHOTGUN SEQUENCE"/>
    <property type="match status" value="1"/>
</dbReference>
<organism evidence="5 6">
    <name type="scientific">Paramecium pentaurelia</name>
    <dbReference type="NCBI Taxonomy" id="43138"/>
    <lineage>
        <taxon>Eukaryota</taxon>
        <taxon>Sar</taxon>
        <taxon>Alveolata</taxon>
        <taxon>Ciliophora</taxon>
        <taxon>Intramacronucleata</taxon>
        <taxon>Oligohymenophorea</taxon>
        <taxon>Peniculida</taxon>
        <taxon>Parameciidae</taxon>
        <taxon>Paramecium</taxon>
    </lineage>
</organism>
<name>A0A8S1THH6_9CILI</name>
<gene>
    <name evidence="5" type="ORF">PPENT_87.1.T0240306</name>
</gene>
<feature type="transmembrane region" description="Helical" evidence="4">
    <location>
        <begin position="884"/>
        <end position="903"/>
    </location>
</feature>
<evidence type="ECO:0000313" key="6">
    <source>
        <dbReference type="Proteomes" id="UP000689195"/>
    </source>
</evidence>
<dbReference type="InterPro" id="IPR011936">
    <property type="entry name" value="Myxo_disulph_rpt"/>
</dbReference>
<protein>
    <recommendedName>
        <fullName evidence="7">Insulin-like growth factor binding protein, N-terminal</fullName>
    </recommendedName>
</protein>
<reference evidence="5" key="1">
    <citation type="submission" date="2021-01" db="EMBL/GenBank/DDBJ databases">
        <authorList>
            <consortium name="Genoscope - CEA"/>
            <person name="William W."/>
        </authorList>
    </citation>
    <scope>NUCLEOTIDE SEQUENCE</scope>
</reference>
<proteinExistence type="predicted"/>
<evidence type="ECO:0000256" key="3">
    <source>
        <dbReference type="ARBA" id="ARBA00023157"/>
    </source>
</evidence>
<feature type="transmembrane region" description="Helical" evidence="4">
    <location>
        <begin position="789"/>
        <end position="814"/>
    </location>
</feature>
<dbReference type="Pfam" id="PF13948">
    <property type="entry name" value="DUF4215"/>
    <property type="match status" value="5"/>
</dbReference>
<accession>A0A8S1THH6</accession>
<evidence type="ECO:0000256" key="2">
    <source>
        <dbReference type="ARBA" id="ARBA00022737"/>
    </source>
</evidence>
<keyword evidence="4" id="KW-0812">Transmembrane</keyword>
<dbReference type="PANTHER" id="PTHR38934">
    <property type="entry name" value="HYPHALLY REGULATED CELL WALL PROTEIN 1"/>
    <property type="match status" value="1"/>
</dbReference>